<name>A0ACC5Y7E4_9TELE</name>
<proteinExistence type="predicted"/>
<evidence type="ECO:0000313" key="1">
    <source>
        <dbReference type="EMBL" id="MCJ8731680.1"/>
    </source>
</evidence>
<evidence type="ECO:0000313" key="2">
    <source>
        <dbReference type="Proteomes" id="UP000830395"/>
    </source>
</evidence>
<reference evidence="1" key="1">
    <citation type="submission" date="2020-02" db="EMBL/GenBank/DDBJ databases">
        <title>Genome sequencing of the panga catfish, Pangasius djambal.</title>
        <authorList>
            <person name="Wen M."/>
            <person name="Zahm M."/>
            <person name="Roques C."/>
            <person name="Cabau C."/>
            <person name="Klopp C."/>
            <person name="Donnadieu C."/>
            <person name="Jouanno E."/>
            <person name="Avarre J.-C."/>
            <person name="Campet M."/>
            <person name="Ha T."/>
            <person name="Dugue R."/>
            <person name="Lampietro C."/>
            <person name="Louis A."/>
            <person name="Herpin A."/>
            <person name="Echchiki A."/>
            <person name="Berthelot C."/>
            <person name="Parey E."/>
            <person name="Roest-Crollius H."/>
            <person name="Braasch I."/>
            <person name="Postlethwait J.H."/>
            <person name="Bobe J."/>
            <person name="Montfort J."/>
            <person name="Bouchez O."/>
            <person name="Begum T."/>
            <person name="Schartl M."/>
            <person name="Gustiano R."/>
            <person name="Guiguen Y."/>
        </authorList>
    </citation>
    <scope>NUCLEOTIDE SEQUENCE</scope>
    <source>
        <strain evidence="1">Pdj_M5554</strain>
    </source>
</reference>
<organism evidence="1 2">
    <name type="scientific">Pangasius djambal</name>
    <dbReference type="NCBI Taxonomy" id="1691987"/>
    <lineage>
        <taxon>Eukaryota</taxon>
        <taxon>Metazoa</taxon>
        <taxon>Chordata</taxon>
        <taxon>Craniata</taxon>
        <taxon>Vertebrata</taxon>
        <taxon>Euteleostomi</taxon>
        <taxon>Actinopterygii</taxon>
        <taxon>Neopterygii</taxon>
        <taxon>Teleostei</taxon>
        <taxon>Ostariophysi</taxon>
        <taxon>Siluriformes</taxon>
        <taxon>Pangasiidae</taxon>
        <taxon>Pangasius</taxon>
    </lineage>
</organism>
<dbReference type="EMBL" id="CM040978">
    <property type="protein sequence ID" value="MCJ8731680.1"/>
    <property type="molecule type" value="Genomic_DNA"/>
</dbReference>
<protein>
    <submittedName>
        <fullName evidence="1">Uncharacterized protein</fullName>
    </submittedName>
</protein>
<keyword evidence="2" id="KW-1185">Reference proteome</keyword>
<accession>A0ACC5Y7E4</accession>
<gene>
    <name evidence="1" type="ORF">PDJAM_G00202310</name>
</gene>
<comment type="caution">
    <text evidence="1">The sequence shown here is derived from an EMBL/GenBank/DDBJ whole genome shotgun (WGS) entry which is preliminary data.</text>
</comment>
<dbReference type="Proteomes" id="UP000830395">
    <property type="component" value="Chromosome 4"/>
</dbReference>
<sequence length="205" mass="23442">MSDTQHTDNTSTVLILFFILILLVLLLFYLYKRLNHETKGEYTIRQLVFGEGGLRDRMRQGVAVVEARLGDRIRSRNNDEEQALSINEDGNSGKEEEGEEDAGEGHSENKTEEKEEEHQNDSSDDYSSIDLKERVKQNKGKEEEKKEDEQKEDEVVNDEAKGDNSKQEEDVKNEERVGLLVDLKTFSGSAIWSEEKTEETNVTAL</sequence>